<keyword evidence="1" id="KW-0175">Coiled coil</keyword>
<evidence type="ECO:0000313" key="5">
    <source>
        <dbReference type="Proteomes" id="UP000095544"/>
    </source>
</evidence>
<accession>A0A174GQ52</accession>
<organism evidence="4 5">
    <name type="scientific">Faecalicatena contorta</name>
    <dbReference type="NCBI Taxonomy" id="39482"/>
    <lineage>
        <taxon>Bacteria</taxon>
        <taxon>Bacillati</taxon>
        <taxon>Bacillota</taxon>
        <taxon>Clostridia</taxon>
        <taxon>Lachnospirales</taxon>
        <taxon>Lachnospiraceae</taxon>
        <taxon>Faecalicatena</taxon>
    </lineage>
</organism>
<evidence type="ECO:0000256" key="1">
    <source>
        <dbReference type="SAM" id="Coils"/>
    </source>
</evidence>
<keyword evidence="2" id="KW-1133">Transmembrane helix</keyword>
<name>A0A174GQ52_9FIRM</name>
<protein>
    <submittedName>
        <fullName evidence="4">Uncharacterized protein</fullName>
    </submittedName>
</protein>
<proteinExistence type="predicted"/>
<evidence type="ECO:0000256" key="3">
    <source>
        <dbReference type="SAM" id="SignalP"/>
    </source>
</evidence>
<sequence length="290" mass="31649">MAMKCKKIIPILLCFILTPLFTLHVRAAENDELQALQETLSQNIEESQQILDAIEQDSSPDVIGDMMNNLEELDPSVLEADGDADAPVTGSLGDFTSSGSSSLAMEFLKAQLELANSIKNNALPYLDDVNAKQNEQNQISSFIQQLSDLKSQAETEPVAIPGDILYYMDEKGLSYPVPESGLYSASDCDSIISILNERISALGTDTMNSMTSIQDFMSQYNSYTSDAFHYLQNVSNSSPSLSQSLFSSEGRPVNVTPVAVSVLAGILIGMLLMWTILKNKIKNPAREESV</sequence>
<dbReference type="AlphaFoldDB" id="A0A174GQ52"/>
<feature type="signal peptide" evidence="3">
    <location>
        <begin position="1"/>
        <end position="27"/>
    </location>
</feature>
<feature type="transmembrane region" description="Helical" evidence="2">
    <location>
        <begin position="258"/>
        <end position="277"/>
    </location>
</feature>
<keyword evidence="2" id="KW-0812">Transmembrane</keyword>
<evidence type="ECO:0000313" key="4">
    <source>
        <dbReference type="EMBL" id="CUO62575.1"/>
    </source>
</evidence>
<dbReference type="Proteomes" id="UP000095544">
    <property type="component" value="Unassembled WGS sequence"/>
</dbReference>
<keyword evidence="3" id="KW-0732">Signal</keyword>
<feature type="coiled-coil region" evidence="1">
    <location>
        <begin position="26"/>
        <end position="57"/>
    </location>
</feature>
<dbReference type="EMBL" id="CYZU01000025">
    <property type="protein sequence ID" value="CUO62575.1"/>
    <property type="molecule type" value="Genomic_DNA"/>
</dbReference>
<reference evidence="4 5" key="1">
    <citation type="submission" date="2015-09" db="EMBL/GenBank/DDBJ databases">
        <authorList>
            <consortium name="Pathogen Informatics"/>
        </authorList>
    </citation>
    <scope>NUCLEOTIDE SEQUENCE [LARGE SCALE GENOMIC DNA]</scope>
    <source>
        <strain evidence="4 5">2789STDY5834876</strain>
    </source>
</reference>
<evidence type="ECO:0000256" key="2">
    <source>
        <dbReference type="SAM" id="Phobius"/>
    </source>
</evidence>
<gene>
    <name evidence="4" type="ORF">ERS852491_02779</name>
</gene>
<dbReference type="STRING" id="39482.ERS852491_02779"/>
<keyword evidence="2" id="KW-0472">Membrane</keyword>
<feature type="chain" id="PRO_5008022724" evidence="3">
    <location>
        <begin position="28"/>
        <end position="290"/>
    </location>
</feature>